<reference evidence="2 3" key="1">
    <citation type="submission" date="2020-10" db="EMBL/GenBank/DDBJ databases">
        <title>Bacillus sp. HD4P25, an endophyte from a halophyte.</title>
        <authorList>
            <person name="Sun J.-Q."/>
        </authorList>
    </citation>
    <scope>NUCLEOTIDE SEQUENCE [LARGE SCALE GENOMIC DNA]</scope>
    <source>
        <strain evidence="2 3">YIM 93174</strain>
    </source>
</reference>
<comment type="caution">
    <text evidence="2">The sequence shown here is derived from an EMBL/GenBank/DDBJ whole genome shotgun (WGS) entry which is preliminary data.</text>
</comment>
<feature type="transmembrane region" description="Helical" evidence="1">
    <location>
        <begin position="33"/>
        <end position="49"/>
    </location>
</feature>
<evidence type="ECO:0000313" key="3">
    <source>
        <dbReference type="Proteomes" id="UP001516662"/>
    </source>
</evidence>
<accession>A0ABR9QM89</accession>
<dbReference type="EMBL" id="JADCLJ010000022">
    <property type="protein sequence ID" value="MBE4909613.1"/>
    <property type="molecule type" value="Genomic_DNA"/>
</dbReference>
<feature type="transmembrane region" description="Helical" evidence="1">
    <location>
        <begin position="6"/>
        <end position="26"/>
    </location>
</feature>
<dbReference type="Proteomes" id="UP001516662">
    <property type="component" value="Unassembled WGS sequence"/>
</dbReference>
<evidence type="ECO:0008006" key="4">
    <source>
        <dbReference type="Google" id="ProtNLM"/>
    </source>
</evidence>
<keyword evidence="3" id="KW-1185">Reference proteome</keyword>
<evidence type="ECO:0000313" key="2">
    <source>
        <dbReference type="EMBL" id="MBE4909613.1"/>
    </source>
</evidence>
<organism evidence="2 3">
    <name type="scientific">Litchfieldia luteola</name>
    <dbReference type="NCBI Taxonomy" id="682179"/>
    <lineage>
        <taxon>Bacteria</taxon>
        <taxon>Bacillati</taxon>
        <taxon>Bacillota</taxon>
        <taxon>Bacilli</taxon>
        <taxon>Bacillales</taxon>
        <taxon>Bacillaceae</taxon>
        <taxon>Litchfieldia</taxon>
    </lineage>
</organism>
<proteinExistence type="predicted"/>
<protein>
    <recommendedName>
        <fullName evidence="4">DUF3899 domain-containing protein</fullName>
    </recommendedName>
</protein>
<evidence type="ECO:0000256" key="1">
    <source>
        <dbReference type="SAM" id="Phobius"/>
    </source>
</evidence>
<keyword evidence="1" id="KW-0812">Transmembrane</keyword>
<gene>
    <name evidence="2" type="ORF">IMZ08_16290</name>
</gene>
<sequence length="108" mass="12228">MLLYALLTITATAIELVFVFFLSWILEMHYHDVLFLFGAFMSGAIWLSSNKGRNAEVGLSYDIYSGLGDMLKMKFIPEEKYNVFVNPFFIGSLLVMVIGIALSIIVYL</sequence>
<keyword evidence="1" id="KW-1133">Transmembrane helix</keyword>
<dbReference type="RefSeq" id="WP_193538432.1">
    <property type="nucleotide sequence ID" value="NZ_JADCLJ010000022.1"/>
</dbReference>
<name>A0ABR9QM89_9BACI</name>
<feature type="transmembrane region" description="Helical" evidence="1">
    <location>
        <begin position="88"/>
        <end position="107"/>
    </location>
</feature>
<keyword evidence="1" id="KW-0472">Membrane</keyword>